<accession>Q9HKR4</accession>
<sequence>MQNLSCTKRYSNMEPDIGKILKMKKKEQSDAMLALFQGLLDKDVDQISTAMKGLIEDVDKIASDKEYISLCETNLNLVKGLPEATAEKIISARLKAQSELPENIKSRDSKNLAEALKAVDKDGKIAKIINKINS</sequence>
<dbReference type="AlphaFoldDB" id="Q9HKR4"/>
<dbReference type="InParanoid" id="Q9HKR4"/>
<dbReference type="EMBL" id="AL445064">
    <property type="protein sequence ID" value="CAC11672.1"/>
    <property type="molecule type" value="Genomic_DNA"/>
</dbReference>
<dbReference type="HOGENOM" id="CLU_155017_0_0_2"/>
<keyword evidence="2" id="KW-1185">Reference proteome</keyword>
<dbReference type="KEGG" id="tac:Ta0532"/>
<proteinExistence type="predicted"/>
<organism evidence="1 2">
    <name type="scientific">Thermoplasma acidophilum (strain ATCC 25905 / DSM 1728 / JCM 9062 / NBRC 15155 / AMRC-C165)</name>
    <dbReference type="NCBI Taxonomy" id="273075"/>
    <lineage>
        <taxon>Archaea</taxon>
        <taxon>Methanobacteriati</taxon>
        <taxon>Thermoplasmatota</taxon>
        <taxon>Thermoplasmata</taxon>
        <taxon>Thermoplasmatales</taxon>
        <taxon>Thermoplasmataceae</taxon>
        <taxon>Thermoplasma</taxon>
    </lineage>
</organism>
<protein>
    <submittedName>
        <fullName evidence="1">Uncharacterized protein</fullName>
    </submittedName>
</protein>
<dbReference type="Proteomes" id="UP000001024">
    <property type="component" value="Chromosome"/>
</dbReference>
<reference evidence="1 2" key="1">
    <citation type="journal article" date="2000" name="Nature">
        <title>The genome sequence of the thermoacidophilic scavenger Thermoplasma acidophilum.</title>
        <authorList>
            <person name="Ruepp A."/>
            <person name="Graml W."/>
            <person name="Santos-Martinez M.L."/>
            <person name="Koretke K.K."/>
            <person name="Volker C."/>
            <person name="Mewes H.W."/>
            <person name="Frishman D."/>
            <person name="Stocker S."/>
            <person name="Lupas A.N."/>
            <person name="Baumeister W."/>
        </authorList>
    </citation>
    <scope>NUCLEOTIDE SEQUENCE [LARGE SCALE GENOMIC DNA]</scope>
    <source>
        <strain evidence="2">ATCC 25905 / DSM 1728 / JCM 9062 / NBRC 15155 / AMRC-C165</strain>
    </source>
</reference>
<dbReference type="EnsemblBacteria" id="CAC11672">
    <property type="protein sequence ID" value="CAC11672"/>
    <property type="gene ID" value="CAC11672"/>
</dbReference>
<evidence type="ECO:0000313" key="2">
    <source>
        <dbReference type="Proteomes" id="UP000001024"/>
    </source>
</evidence>
<name>Q9HKR4_THEAC</name>
<gene>
    <name evidence="1" type="ordered locus">Ta0532</name>
</gene>
<evidence type="ECO:0000313" key="1">
    <source>
        <dbReference type="EMBL" id="CAC11672.1"/>
    </source>
</evidence>
<dbReference type="eggNOG" id="arCOG05321">
    <property type="taxonomic scope" value="Archaea"/>
</dbReference>
<dbReference type="PaxDb" id="273075-Ta0532"/>